<dbReference type="GO" id="GO:0035556">
    <property type="term" value="P:intracellular signal transduction"/>
    <property type="evidence" value="ECO:0007669"/>
    <property type="project" value="InterPro"/>
</dbReference>
<dbReference type="InterPro" id="IPR050697">
    <property type="entry name" value="Adenylyl/Guanylyl_Cyclase_3/4"/>
</dbReference>
<evidence type="ECO:0000313" key="8">
    <source>
        <dbReference type="EMBL" id="OIR02300.1"/>
    </source>
</evidence>
<dbReference type="SMART" id="SM01080">
    <property type="entry name" value="CHASE2"/>
    <property type="match status" value="1"/>
</dbReference>
<dbReference type="Pfam" id="PF00211">
    <property type="entry name" value="Guanylate_cyc"/>
    <property type="match status" value="1"/>
</dbReference>
<accession>A0A1J5SKS5</accession>
<dbReference type="GO" id="GO:0004016">
    <property type="term" value="F:adenylate cyclase activity"/>
    <property type="evidence" value="ECO:0007669"/>
    <property type="project" value="UniProtKB-EC"/>
</dbReference>
<name>A0A1J5SKS5_9ZZZZ</name>
<evidence type="ECO:0000259" key="7">
    <source>
        <dbReference type="PROSITE" id="PS50125"/>
    </source>
</evidence>
<comment type="caution">
    <text evidence="8">The sequence shown here is derived from an EMBL/GenBank/DDBJ whole genome shotgun (WGS) entry which is preliminary data.</text>
</comment>
<keyword evidence="8" id="KW-0456">Lyase</keyword>
<feature type="transmembrane region" description="Helical" evidence="6">
    <location>
        <begin position="368"/>
        <end position="388"/>
    </location>
</feature>
<protein>
    <submittedName>
        <fullName evidence="8">Adenylate cyclase 1</fullName>
        <ecNumber evidence="8">4.6.1.1</ecNumber>
    </submittedName>
</protein>
<organism evidence="8">
    <name type="scientific">mine drainage metagenome</name>
    <dbReference type="NCBI Taxonomy" id="410659"/>
    <lineage>
        <taxon>unclassified sequences</taxon>
        <taxon>metagenomes</taxon>
        <taxon>ecological metagenomes</taxon>
    </lineage>
</organism>
<keyword evidence="2" id="KW-1003">Cell membrane</keyword>
<dbReference type="PROSITE" id="PS50125">
    <property type="entry name" value="GUANYLATE_CYCLASE_2"/>
    <property type="match status" value="1"/>
</dbReference>
<evidence type="ECO:0000256" key="4">
    <source>
        <dbReference type="ARBA" id="ARBA00022989"/>
    </source>
</evidence>
<dbReference type="PANTHER" id="PTHR43081:SF1">
    <property type="entry name" value="ADENYLATE CYCLASE, TERMINAL-DIFFERENTIATION SPECIFIC"/>
    <property type="match status" value="1"/>
</dbReference>
<dbReference type="EC" id="4.6.1.1" evidence="8"/>
<dbReference type="CDD" id="cd07302">
    <property type="entry name" value="CHD"/>
    <property type="match status" value="1"/>
</dbReference>
<keyword evidence="4 6" id="KW-1133">Transmembrane helix</keyword>
<dbReference type="EMBL" id="MLJW01000076">
    <property type="protein sequence ID" value="OIR02300.1"/>
    <property type="molecule type" value="Genomic_DNA"/>
</dbReference>
<dbReference type="InterPro" id="IPR007890">
    <property type="entry name" value="CHASE2"/>
</dbReference>
<proteinExistence type="predicted"/>
<evidence type="ECO:0000256" key="6">
    <source>
        <dbReference type="SAM" id="Phobius"/>
    </source>
</evidence>
<dbReference type="Gene3D" id="3.30.70.1230">
    <property type="entry name" value="Nucleotide cyclase"/>
    <property type="match status" value="1"/>
</dbReference>
<reference evidence="8" key="1">
    <citation type="submission" date="2016-10" db="EMBL/GenBank/DDBJ databases">
        <title>Sequence of Gallionella enrichment culture.</title>
        <authorList>
            <person name="Poehlein A."/>
            <person name="Muehling M."/>
            <person name="Daniel R."/>
        </authorList>
    </citation>
    <scope>NUCLEOTIDE SEQUENCE</scope>
</reference>
<feature type="transmembrane region" description="Helical" evidence="6">
    <location>
        <begin position="345"/>
        <end position="362"/>
    </location>
</feature>
<dbReference type="SUPFAM" id="SSF55073">
    <property type="entry name" value="Nucleotide cyclase"/>
    <property type="match status" value="1"/>
</dbReference>
<evidence type="ECO:0000256" key="2">
    <source>
        <dbReference type="ARBA" id="ARBA00022475"/>
    </source>
</evidence>
<dbReference type="GO" id="GO:0030313">
    <property type="term" value="C:cell envelope"/>
    <property type="evidence" value="ECO:0007669"/>
    <property type="project" value="UniProtKB-SubCell"/>
</dbReference>
<dbReference type="PANTHER" id="PTHR43081">
    <property type="entry name" value="ADENYLATE CYCLASE, TERMINAL-DIFFERENTIATION SPECIFIC-RELATED"/>
    <property type="match status" value="1"/>
</dbReference>
<feature type="transmembrane region" description="Helical" evidence="6">
    <location>
        <begin position="12"/>
        <end position="33"/>
    </location>
</feature>
<sequence>MDISTSSNSRQTSLRIGALFLVLAFLELTWLHALSPLENRLSDWFVRQQARGLVPDKDIVIVDIDDASLARMQDTAGSWPWPRSVHGELVQGIAKQQPKAIVFDILFSERDEFRPDSDREFNRSLHGLNNVYFPMVRRDAELDKQGAPAVQVATMLGLQRTEHADDDARIAVLPPLAVDPAHWRAGTINFVEDSDGVGRRYQLYTDAYGWLIPSLPARVAQDLGYVVPKQPDMILAWRGESGAFKHISYADLYEDFNREHAQRAPDELKGKIVIIGTAATGLHDVRVTPMASLYPGMEILATAIDDLKNQRMMHRTHGDFALYLAFLLLALLNIAFLRGMNAIKVGVALLATSLLALLFSYLAVARLYLLPVLLPLMLAWACYFVFALREYLLERKSREQAVQMFSRFVNPHVVKELVAHGGLSRAGESRQITILFSDIRGFTTLSEKRTPQQVVDLLNRYFTLQVEVVFRHGGSLDKFIGDAIMAFWGAPLDDPDHARHAVEAAIEMGEVLQRFKKELGEEDANFDVGIGIHTGPAVVGLIGSEQRREYTAIGDTVNLGSRIEGLTKGVSRILVSRETMEACGDAYQFKSFGSFKVKGREQEVELFAPVEKEGAR</sequence>
<dbReference type="Pfam" id="PF05226">
    <property type="entry name" value="CHASE2"/>
    <property type="match status" value="1"/>
</dbReference>
<dbReference type="GO" id="GO:0006171">
    <property type="term" value="P:cAMP biosynthetic process"/>
    <property type="evidence" value="ECO:0007669"/>
    <property type="project" value="TreeGrafter"/>
</dbReference>
<evidence type="ECO:0000256" key="3">
    <source>
        <dbReference type="ARBA" id="ARBA00022692"/>
    </source>
</evidence>
<evidence type="ECO:0000256" key="1">
    <source>
        <dbReference type="ARBA" id="ARBA00004196"/>
    </source>
</evidence>
<dbReference type="SMART" id="SM00044">
    <property type="entry name" value="CYCc"/>
    <property type="match status" value="1"/>
</dbReference>
<dbReference type="AlphaFoldDB" id="A0A1J5SKS5"/>
<feature type="transmembrane region" description="Helical" evidence="6">
    <location>
        <begin position="320"/>
        <end position="338"/>
    </location>
</feature>
<dbReference type="FunFam" id="3.30.70.1230:FF:000016">
    <property type="entry name" value="Adenylate/guanylate cyclase domain-containing protein"/>
    <property type="match status" value="1"/>
</dbReference>
<dbReference type="InterPro" id="IPR001054">
    <property type="entry name" value="A/G_cyclase"/>
</dbReference>
<keyword evidence="3 6" id="KW-0812">Transmembrane</keyword>
<keyword evidence="5 6" id="KW-0472">Membrane</keyword>
<dbReference type="InterPro" id="IPR029787">
    <property type="entry name" value="Nucleotide_cyclase"/>
</dbReference>
<evidence type="ECO:0000256" key="5">
    <source>
        <dbReference type="ARBA" id="ARBA00023136"/>
    </source>
</evidence>
<gene>
    <name evidence="8" type="primary">cyaA_17</name>
    <name evidence="8" type="ORF">GALL_156720</name>
</gene>
<comment type="subcellular location">
    <subcellularLocation>
        <location evidence="1">Cell envelope</location>
    </subcellularLocation>
</comment>
<feature type="domain" description="Guanylate cyclase" evidence="7">
    <location>
        <begin position="433"/>
        <end position="564"/>
    </location>
</feature>